<evidence type="ECO:0000313" key="3">
    <source>
        <dbReference type="Proteomes" id="UP001501736"/>
    </source>
</evidence>
<evidence type="ECO:0000313" key="2">
    <source>
        <dbReference type="EMBL" id="GAA3284736.1"/>
    </source>
</evidence>
<accession>A0ABP6RE80</accession>
<keyword evidence="3" id="KW-1185">Reference proteome</keyword>
<protein>
    <submittedName>
        <fullName evidence="2">Uncharacterized protein</fullName>
    </submittedName>
</protein>
<comment type="caution">
    <text evidence="2">The sequence shown here is derived from an EMBL/GenBank/DDBJ whole genome shotgun (WGS) entry which is preliminary data.</text>
</comment>
<dbReference type="RefSeq" id="WP_344720006.1">
    <property type="nucleotide sequence ID" value="NZ_BAAAYG010000005.1"/>
</dbReference>
<keyword evidence="1" id="KW-0812">Transmembrane</keyword>
<reference evidence="3" key="1">
    <citation type="journal article" date="2019" name="Int. J. Syst. Evol. Microbiol.">
        <title>The Global Catalogue of Microorganisms (GCM) 10K type strain sequencing project: providing services to taxonomists for standard genome sequencing and annotation.</title>
        <authorList>
            <consortium name="The Broad Institute Genomics Platform"/>
            <consortium name="The Broad Institute Genome Sequencing Center for Infectious Disease"/>
            <person name="Wu L."/>
            <person name="Ma J."/>
        </authorList>
    </citation>
    <scope>NUCLEOTIDE SEQUENCE [LARGE SCALE GENOMIC DNA]</scope>
    <source>
        <strain evidence="3">JCM 11483</strain>
    </source>
</reference>
<sequence length="98" mass="10696">MTIDHDEKILESVSVRRHRLLKALLHGRERTRRRYDVGVRTTLISLVLAALLCAGCVGYSFITDLFADRDAARSAPASPVAPDHGVGTAAPFVAEVVR</sequence>
<organism evidence="2 3">
    <name type="scientific">Nesterenkonia halobia</name>
    <dbReference type="NCBI Taxonomy" id="37922"/>
    <lineage>
        <taxon>Bacteria</taxon>
        <taxon>Bacillati</taxon>
        <taxon>Actinomycetota</taxon>
        <taxon>Actinomycetes</taxon>
        <taxon>Micrococcales</taxon>
        <taxon>Micrococcaceae</taxon>
        <taxon>Nesterenkonia</taxon>
    </lineage>
</organism>
<proteinExistence type="predicted"/>
<gene>
    <name evidence="2" type="ORF">GCM10020260_15910</name>
</gene>
<dbReference type="EMBL" id="BAAAYG010000005">
    <property type="protein sequence ID" value="GAA3284736.1"/>
    <property type="molecule type" value="Genomic_DNA"/>
</dbReference>
<name>A0ABP6RE80_9MICC</name>
<dbReference type="Proteomes" id="UP001501736">
    <property type="component" value="Unassembled WGS sequence"/>
</dbReference>
<keyword evidence="1" id="KW-0472">Membrane</keyword>
<feature type="transmembrane region" description="Helical" evidence="1">
    <location>
        <begin position="37"/>
        <end position="62"/>
    </location>
</feature>
<keyword evidence="1" id="KW-1133">Transmembrane helix</keyword>
<evidence type="ECO:0000256" key="1">
    <source>
        <dbReference type="SAM" id="Phobius"/>
    </source>
</evidence>